<sequence length="265" mass="30030">MTERFKHKRNSVAKQEHMSAAVQQARQEVAESRSPWWNALRKTGILIGIDALLFMLFGLLAVYVRFNAVIGLDVLITREFQEHRTPLLDTIMLAVSYIGSNFMLSTLVVIVAALAFWIVNLRLEAVFIIGLSLVSSLLNVGLKLWINRPRPAASLVEIIQVAGGKSFPSGHVMSYMAFWGLLLSFGLILFKRDRWWHYLLLVIPTLFIILVGPSRIYLGDHWASDVLGAYIISLVLLTLTLWLYLRFKRKGILEASQQISIPPKQ</sequence>
<comment type="caution">
    <text evidence="3">The sequence shown here is derived from an EMBL/GenBank/DDBJ whole genome shotgun (WGS) entry which is preliminary data.</text>
</comment>
<feature type="transmembrane region" description="Helical" evidence="1">
    <location>
        <begin position="226"/>
        <end position="245"/>
    </location>
</feature>
<protein>
    <recommendedName>
        <fullName evidence="2">Phosphatidic acid phosphatase type 2/haloperoxidase domain-containing protein</fullName>
    </recommendedName>
</protein>
<reference evidence="3" key="1">
    <citation type="submission" date="2020-10" db="EMBL/GenBank/DDBJ databases">
        <title>Taxonomic study of unclassified bacteria belonging to the class Ktedonobacteria.</title>
        <authorList>
            <person name="Yabe S."/>
            <person name="Wang C.M."/>
            <person name="Zheng Y."/>
            <person name="Sakai Y."/>
            <person name="Cavaletti L."/>
            <person name="Monciardini P."/>
            <person name="Donadio S."/>
        </authorList>
    </citation>
    <scope>NUCLEOTIDE SEQUENCE</scope>
    <source>
        <strain evidence="3">SOSP1-1</strain>
    </source>
</reference>
<evidence type="ECO:0000256" key="1">
    <source>
        <dbReference type="SAM" id="Phobius"/>
    </source>
</evidence>
<dbReference type="InterPro" id="IPR036938">
    <property type="entry name" value="PAP2/HPO_sf"/>
</dbReference>
<gene>
    <name evidence="3" type="ORF">KSX_20140</name>
</gene>
<dbReference type="Pfam" id="PF01569">
    <property type="entry name" value="PAP2"/>
    <property type="match status" value="1"/>
</dbReference>
<feature type="transmembrane region" description="Helical" evidence="1">
    <location>
        <begin position="172"/>
        <end position="190"/>
    </location>
</feature>
<evidence type="ECO:0000313" key="4">
    <source>
        <dbReference type="Proteomes" id="UP000612362"/>
    </source>
</evidence>
<dbReference type="PANTHER" id="PTHR14969">
    <property type="entry name" value="SPHINGOSINE-1-PHOSPHATE PHOSPHOHYDROLASE"/>
    <property type="match status" value="1"/>
</dbReference>
<dbReference type="EMBL" id="BNJF01000001">
    <property type="protein sequence ID" value="GHO43851.1"/>
    <property type="molecule type" value="Genomic_DNA"/>
</dbReference>
<dbReference type="Proteomes" id="UP000612362">
    <property type="component" value="Unassembled WGS sequence"/>
</dbReference>
<organism evidence="3 4">
    <name type="scientific">Ktedonospora formicarum</name>
    <dbReference type="NCBI Taxonomy" id="2778364"/>
    <lineage>
        <taxon>Bacteria</taxon>
        <taxon>Bacillati</taxon>
        <taxon>Chloroflexota</taxon>
        <taxon>Ktedonobacteria</taxon>
        <taxon>Ktedonobacterales</taxon>
        <taxon>Ktedonobacteraceae</taxon>
        <taxon>Ktedonospora</taxon>
    </lineage>
</organism>
<feature type="transmembrane region" description="Helical" evidence="1">
    <location>
        <begin position="43"/>
        <end position="64"/>
    </location>
</feature>
<evidence type="ECO:0000259" key="2">
    <source>
        <dbReference type="SMART" id="SM00014"/>
    </source>
</evidence>
<feature type="transmembrane region" description="Helical" evidence="1">
    <location>
        <begin position="94"/>
        <end position="119"/>
    </location>
</feature>
<dbReference type="CDD" id="cd03392">
    <property type="entry name" value="PAP2_like_2"/>
    <property type="match status" value="1"/>
</dbReference>
<keyword evidence="1" id="KW-1133">Transmembrane helix</keyword>
<dbReference type="PANTHER" id="PTHR14969:SF13">
    <property type="entry name" value="AT30094P"/>
    <property type="match status" value="1"/>
</dbReference>
<feature type="transmembrane region" description="Helical" evidence="1">
    <location>
        <begin position="195"/>
        <end position="214"/>
    </location>
</feature>
<dbReference type="RefSeq" id="WP_220193299.1">
    <property type="nucleotide sequence ID" value="NZ_BNJF01000001.1"/>
</dbReference>
<dbReference type="AlphaFoldDB" id="A0A8J3HV78"/>
<accession>A0A8J3HV78</accession>
<feature type="domain" description="Phosphatidic acid phosphatase type 2/haloperoxidase" evidence="2">
    <location>
        <begin position="126"/>
        <end position="241"/>
    </location>
</feature>
<evidence type="ECO:0000313" key="3">
    <source>
        <dbReference type="EMBL" id="GHO43851.1"/>
    </source>
</evidence>
<feature type="transmembrane region" description="Helical" evidence="1">
    <location>
        <begin position="126"/>
        <end position="146"/>
    </location>
</feature>
<dbReference type="SUPFAM" id="SSF48317">
    <property type="entry name" value="Acid phosphatase/Vanadium-dependent haloperoxidase"/>
    <property type="match status" value="1"/>
</dbReference>
<dbReference type="SMART" id="SM00014">
    <property type="entry name" value="acidPPc"/>
    <property type="match status" value="1"/>
</dbReference>
<name>A0A8J3HV78_9CHLR</name>
<dbReference type="InterPro" id="IPR000326">
    <property type="entry name" value="PAP2/HPO"/>
</dbReference>
<dbReference type="Gene3D" id="1.20.144.10">
    <property type="entry name" value="Phosphatidic acid phosphatase type 2/haloperoxidase"/>
    <property type="match status" value="2"/>
</dbReference>
<keyword evidence="1" id="KW-0812">Transmembrane</keyword>
<keyword evidence="4" id="KW-1185">Reference proteome</keyword>
<keyword evidence="1" id="KW-0472">Membrane</keyword>
<proteinExistence type="predicted"/>